<sequence length="113" mass="12637">MAEVKAAVHGLHFAVELGFHHVILESDSKTVVHKLKSSGEDSSEIDLLFQISRILLIDLSNAILASLLRKLTKLLMPLQLWTKFRVSISVGLKKLLLEALSFVETDRRNLGPH</sequence>
<dbReference type="PANTHER" id="PTHR47074">
    <property type="entry name" value="BNAC02G40300D PROTEIN"/>
    <property type="match status" value="1"/>
</dbReference>
<keyword evidence="3" id="KW-1185">Reference proteome</keyword>
<gene>
    <name evidence="2" type="ORF">V6N11_066207</name>
</gene>
<dbReference type="InterPro" id="IPR002156">
    <property type="entry name" value="RNaseH_domain"/>
</dbReference>
<dbReference type="InterPro" id="IPR052929">
    <property type="entry name" value="RNase_H-like_EbsB-rel"/>
</dbReference>
<evidence type="ECO:0000313" key="3">
    <source>
        <dbReference type="Proteomes" id="UP001396334"/>
    </source>
</evidence>
<dbReference type="Gene3D" id="3.30.420.10">
    <property type="entry name" value="Ribonuclease H-like superfamily/Ribonuclease H"/>
    <property type="match status" value="1"/>
</dbReference>
<dbReference type="Pfam" id="PF13456">
    <property type="entry name" value="RVT_3"/>
    <property type="match status" value="1"/>
</dbReference>
<dbReference type="InterPro" id="IPR036397">
    <property type="entry name" value="RNaseH_sf"/>
</dbReference>
<accession>A0ABR2A5E1</accession>
<dbReference type="CDD" id="cd06222">
    <property type="entry name" value="RNase_H_like"/>
    <property type="match status" value="1"/>
</dbReference>
<dbReference type="EMBL" id="JBBPBN010000357">
    <property type="protein sequence ID" value="KAK8488268.1"/>
    <property type="molecule type" value="Genomic_DNA"/>
</dbReference>
<name>A0ABR2A5E1_9ROSI</name>
<protein>
    <recommendedName>
        <fullName evidence="1">RNase H type-1 domain-containing protein</fullName>
    </recommendedName>
</protein>
<dbReference type="Proteomes" id="UP001396334">
    <property type="component" value="Unassembled WGS sequence"/>
</dbReference>
<dbReference type="InterPro" id="IPR044730">
    <property type="entry name" value="RNase_H-like_dom_plant"/>
</dbReference>
<comment type="caution">
    <text evidence="2">The sequence shown here is derived from an EMBL/GenBank/DDBJ whole genome shotgun (WGS) entry which is preliminary data.</text>
</comment>
<evidence type="ECO:0000259" key="1">
    <source>
        <dbReference type="Pfam" id="PF13456"/>
    </source>
</evidence>
<organism evidence="2 3">
    <name type="scientific">Hibiscus sabdariffa</name>
    <name type="common">roselle</name>
    <dbReference type="NCBI Taxonomy" id="183260"/>
    <lineage>
        <taxon>Eukaryota</taxon>
        <taxon>Viridiplantae</taxon>
        <taxon>Streptophyta</taxon>
        <taxon>Embryophyta</taxon>
        <taxon>Tracheophyta</taxon>
        <taxon>Spermatophyta</taxon>
        <taxon>Magnoliopsida</taxon>
        <taxon>eudicotyledons</taxon>
        <taxon>Gunneridae</taxon>
        <taxon>Pentapetalae</taxon>
        <taxon>rosids</taxon>
        <taxon>malvids</taxon>
        <taxon>Malvales</taxon>
        <taxon>Malvaceae</taxon>
        <taxon>Malvoideae</taxon>
        <taxon>Hibiscus</taxon>
    </lineage>
</organism>
<evidence type="ECO:0000313" key="2">
    <source>
        <dbReference type="EMBL" id="KAK8488268.1"/>
    </source>
</evidence>
<feature type="domain" description="RNase H type-1" evidence="1">
    <location>
        <begin position="1"/>
        <end position="59"/>
    </location>
</feature>
<proteinExistence type="predicted"/>
<reference evidence="2 3" key="1">
    <citation type="journal article" date="2024" name="G3 (Bethesda)">
        <title>Genome assembly of Hibiscus sabdariffa L. provides insights into metabolisms of medicinal natural products.</title>
        <authorList>
            <person name="Kim T."/>
        </authorList>
    </citation>
    <scope>NUCLEOTIDE SEQUENCE [LARGE SCALE GENOMIC DNA]</scope>
    <source>
        <strain evidence="2">TK-2024</strain>
        <tissue evidence="2">Old leaves</tissue>
    </source>
</reference>
<dbReference type="PANTHER" id="PTHR47074:SF48">
    <property type="entry name" value="POLYNUCLEOTIDYL TRANSFERASE, RIBONUCLEASE H-LIKE SUPERFAMILY PROTEIN"/>
    <property type="match status" value="1"/>
</dbReference>